<dbReference type="AlphaFoldDB" id="A0A1G5RV00"/>
<dbReference type="Proteomes" id="UP000199428">
    <property type="component" value="Unassembled WGS sequence"/>
</dbReference>
<name>A0A1G5RV00_PSEXY</name>
<dbReference type="RefSeq" id="WP_090161850.1">
    <property type="nucleotide sequence ID" value="NZ_FMWK01000004.1"/>
</dbReference>
<evidence type="ECO:0000313" key="3">
    <source>
        <dbReference type="Proteomes" id="UP000199428"/>
    </source>
</evidence>
<reference evidence="2 3" key="1">
    <citation type="submission" date="2016-10" db="EMBL/GenBank/DDBJ databases">
        <authorList>
            <person name="de Groot N.N."/>
        </authorList>
    </citation>
    <scope>NUCLEOTIDE SEQUENCE [LARGE SCALE GENOMIC DNA]</scope>
    <source>
        <strain evidence="2 3">DSM 10317</strain>
    </source>
</reference>
<feature type="transmembrane region" description="Helical" evidence="1">
    <location>
        <begin position="7"/>
        <end position="28"/>
    </location>
</feature>
<accession>A0A1G5RV00</accession>
<keyword evidence="1" id="KW-0472">Membrane</keyword>
<keyword evidence="1" id="KW-1133">Transmembrane helix</keyword>
<keyword evidence="1" id="KW-0812">Transmembrane</keyword>
<evidence type="ECO:0000256" key="1">
    <source>
        <dbReference type="SAM" id="Phobius"/>
    </source>
</evidence>
<evidence type="ECO:0000313" key="2">
    <source>
        <dbReference type="EMBL" id="SCZ77975.1"/>
    </source>
</evidence>
<dbReference type="EMBL" id="FMWK01000004">
    <property type="protein sequence ID" value="SCZ77975.1"/>
    <property type="molecule type" value="Genomic_DNA"/>
</dbReference>
<feature type="transmembrane region" description="Helical" evidence="1">
    <location>
        <begin position="48"/>
        <end position="69"/>
    </location>
</feature>
<feature type="transmembrane region" description="Helical" evidence="1">
    <location>
        <begin position="81"/>
        <end position="99"/>
    </location>
</feature>
<protein>
    <submittedName>
        <fullName evidence="2">Uncharacterized protein</fullName>
    </submittedName>
</protein>
<organism evidence="2 3">
    <name type="scientific">Pseudobutyrivibrio xylanivorans</name>
    <dbReference type="NCBI Taxonomy" id="185007"/>
    <lineage>
        <taxon>Bacteria</taxon>
        <taxon>Bacillati</taxon>
        <taxon>Bacillota</taxon>
        <taxon>Clostridia</taxon>
        <taxon>Lachnospirales</taxon>
        <taxon>Lachnospiraceae</taxon>
        <taxon>Pseudobutyrivibrio</taxon>
    </lineage>
</organism>
<proteinExistence type="predicted"/>
<sequence length="100" mass="11237">MKKITNLMLIILNLCACACLLYFGYLFVSGSDVVAYPDAMIPMKDWERGGMALTMGLFPLFIANLLGYLYIQLGSKKMRRILFIPSLVCLGLVVCYWNIG</sequence>
<gene>
    <name evidence="2" type="ORF">SAMN02910350_01027</name>
</gene>